<dbReference type="InterPro" id="IPR011969">
    <property type="entry name" value="Clan_AA_Asp_peptidase_C"/>
</dbReference>
<accession>A0A1I3WS46</accession>
<dbReference type="CDD" id="cd05483">
    <property type="entry name" value="retropepsin_like_bacteria"/>
    <property type="match status" value="1"/>
</dbReference>
<dbReference type="GO" id="GO:0006508">
    <property type="term" value="P:proteolysis"/>
    <property type="evidence" value="ECO:0007669"/>
    <property type="project" value="UniProtKB-KW"/>
</dbReference>
<dbReference type="Pfam" id="PF13975">
    <property type="entry name" value="gag-asp_proteas"/>
    <property type="match status" value="1"/>
</dbReference>
<keyword evidence="1" id="KW-0378">Hydrolase</keyword>
<gene>
    <name evidence="1" type="ORF">SAMN04488498_102385</name>
</gene>
<dbReference type="EMBL" id="FOSL01000002">
    <property type="protein sequence ID" value="SFK09271.1"/>
    <property type="molecule type" value="Genomic_DNA"/>
</dbReference>
<keyword evidence="2" id="KW-1185">Reference proteome</keyword>
<protein>
    <submittedName>
        <fullName evidence="1">Aspartyl protease family protein</fullName>
    </submittedName>
</protein>
<dbReference type="NCBIfam" id="TIGR02281">
    <property type="entry name" value="clan_AA_DTGA"/>
    <property type="match status" value="1"/>
</dbReference>
<keyword evidence="1" id="KW-0645">Protease</keyword>
<dbReference type="PROSITE" id="PS00141">
    <property type="entry name" value="ASP_PROTEASE"/>
    <property type="match status" value="1"/>
</dbReference>
<dbReference type="InterPro" id="IPR034122">
    <property type="entry name" value="Retropepsin-like_bacterial"/>
</dbReference>
<name>A0A1I3WS46_9HYPH</name>
<dbReference type="Gene3D" id="2.40.70.10">
    <property type="entry name" value="Acid Proteases"/>
    <property type="match status" value="1"/>
</dbReference>
<sequence>MRNFVILGLAVAASVAIPAVYQSDPEAFHQFLKPAGEATVAPAEPAPALKIVASPVPAAPEVLLGRKVKVSADARGHFIADFKLNGRSVEGIVDTGATTVAINRSTARHIGISLRKDDFKHEVKTANGVTRAAGVVIERMQIGRIVVENVPAAVLEDAALDGTLVGMSFLSRLSKFQVEDGALLLVQ</sequence>
<evidence type="ECO:0000313" key="2">
    <source>
        <dbReference type="Proteomes" id="UP000323300"/>
    </source>
</evidence>
<dbReference type="AlphaFoldDB" id="A0A1I3WS46"/>
<dbReference type="GO" id="GO:0004190">
    <property type="term" value="F:aspartic-type endopeptidase activity"/>
    <property type="evidence" value="ECO:0007669"/>
    <property type="project" value="InterPro"/>
</dbReference>
<dbReference type="Proteomes" id="UP000323300">
    <property type="component" value="Unassembled WGS sequence"/>
</dbReference>
<dbReference type="InterPro" id="IPR001969">
    <property type="entry name" value="Aspartic_peptidase_AS"/>
</dbReference>
<dbReference type="SUPFAM" id="SSF50630">
    <property type="entry name" value="Acid proteases"/>
    <property type="match status" value="1"/>
</dbReference>
<evidence type="ECO:0000313" key="1">
    <source>
        <dbReference type="EMBL" id="SFK09271.1"/>
    </source>
</evidence>
<dbReference type="OrthoDB" id="7595324at2"/>
<dbReference type="InterPro" id="IPR021109">
    <property type="entry name" value="Peptidase_aspartic_dom_sf"/>
</dbReference>
<dbReference type="RefSeq" id="WP_149759096.1">
    <property type="nucleotide sequence ID" value="NZ_BSPE01000028.1"/>
</dbReference>
<reference evidence="1 2" key="1">
    <citation type="submission" date="2016-10" db="EMBL/GenBank/DDBJ databases">
        <authorList>
            <person name="Varghese N."/>
            <person name="Submissions S."/>
        </authorList>
    </citation>
    <scope>NUCLEOTIDE SEQUENCE [LARGE SCALE GENOMIC DNA]</scope>
    <source>
        <strain evidence="1 2">DSM 21822</strain>
    </source>
</reference>
<proteinExistence type="predicted"/>
<organism evidence="1 2">
    <name type="scientific">Neomesorhizobium albiziae</name>
    <dbReference type="NCBI Taxonomy" id="335020"/>
    <lineage>
        <taxon>Bacteria</taxon>
        <taxon>Pseudomonadati</taxon>
        <taxon>Pseudomonadota</taxon>
        <taxon>Alphaproteobacteria</taxon>
        <taxon>Hyphomicrobiales</taxon>
        <taxon>Phyllobacteriaceae</taxon>
        <taxon>Neomesorhizobium</taxon>
    </lineage>
</organism>